<protein>
    <submittedName>
        <fullName evidence="2">Uncharacterized protein</fullName>
    </submittedName>
</protein>
<comment type="caution">
    <text evidence="2">The sequence shown here is derived from an EMBL/GenBank/DDBJ whole genome shotgun (WGS) entry which is preliminary data.</text>
</comment>
<keyword evidence="3" id="KW-1185">Reference proteome</keyword>
<evidence type="ECO:0000313" key="3">
    <source>
        <dbReference type="Proteomes" id="UP000265520"/>
    </source>
</evidence>
<dbReference type="Proteomes" id="UP000265520">
    <property type="component" value="Unassembled WGS sequence"/>
</dbReference>
<reference evidence="2 3" key="1">
    <citation type="journal article" date="2018" name="Front. Plant Sci.">
        <title>Red Clover (Trifolium pratense) and Zigzag Clover (T. medium) - A Picture of Genomic Similarities and Differences.</title>
        <authorList>
            <person name="Dluhosova J."/>
            <person name="Istvanek J."/>
            <person name="Nedelnik J."/>
            <person name="Repkova J."/>
        </authorList>
    </citation>
    <scope>NUCLEOTIDE SEQUENCE [LARGE SCALE GENOMIC DNA]</scope>
    <source>
        <strain evidence="3">cv. 10/8</strain>
        <tissue evidence="2">Leaf</tissue>
    </source>
</reference>
<accession>A0A392VJJ9</accession>
<proteinExistence type="predicted"/>
<dbReference type="AlphaFoldDB" id="A0A392VJJ9"/>
<name>A0A392VJJ9_9FABA</name>
<feature type="non-terminal residue" evidence="2">
    <location>
        <position position="1"/>
    </location>
</feature>
<dbReference type="EMBL" id="LXQA011170391">
    <property type="protein sequence ID" value="MCI87602.1"/>
    <property type="molecule type" value="Genomic_DNA"/>
</dbReference>
<evidence type="ECO:0000256" key="1">
    <source>
        <dbReference type="SAM" id="MobiDB-lite"/>
    </source>
</evidence>
<evidence type="ECO:0000313" key="2">
    <source>
        <dbReference type="EMBL" id="MCI87602.1"/>
    </source>
</evidence>
<organism evidence="2 3">
    <name type="scientific">Trifolium medium</name>
    <dbReference type="NCBI Taxonomy" id="97028"/>
    <lineage>
        <taxon>Eukaryota</taxon>
        <taxon>Viridiplantae</taxon>
        <taxon>Streptophyta</taxon>
        <taxon>Embryophyta</taxon>
        <taxon>Tracheophyta</taxon>
        <taxon>Spermatophyta</taxon>
        <taxon>Magnoliopsida</taxon>
        <taxon>eudicotyledons</taxon>
        <taxon>Gunneridae</taxon>
        <taxon>Pentapetalae</taxon>
        <taxon>rosids</taxon>
        <taxon>fabids</taxon>
        <taxon>Fabales</taxon>
        <taxon>Fabaceae</taxon>
        <taxon>Papilionoideae</taxon>
        <taxon>50 kb inversion clade</taxon>
        <taxon>NPAAA clade</taxon>
        <taxon>Hologalegina</taxon>
        <taxon>IRL clade</taxon>
        <taxon>Trifolieae</taxon>
        <taxon>Trifolium</taxon>
    </lineage>
</organism>
<feature type="region of interest" description="Disordered" evidence="1">
    <location>
        <begin position="1"/>
        <end position="43"/>
    </location>
</feature>
<sequence>SLVAGNGNGDGEHIWGRGAGKHPPYIPRPVDIPTDGWTTGATA</sequence>